<dbReference type="EMBL" id="JAXCLA010000007">
    <property type="protein sequence ID" value="MDY0747013.1"/>
    <property type="molecule type" value="Genomic_DNA"/>
</dbReference>
<dbReference type="Proteomes" id="UP001285263">
    <property type="component" value="Unassembled WGS sequence"/>
</dbReference>
<proteinExistence type="predicted"/>
<dbReference type="SUPFAM" id="SSF46565">
    <property type="entry name" value="Chaperone J-domain"/>
    <property type="match status" value="1"/>
</dbReference>
<reference evidence="1 2" key="1">
    <citation type="submission" date="2023-11" db="EMBL/GenBank/DDBJ databases">
        <title>Paucibacter sp. nov., isolated from fresh soil in Korea.</title>
        <authorList>
            <person name="Le N.T.T."/>
        </authorList>
    </citation>
    <scope>NUCLEOTIDE SEQUENCE [LARGE SCALE GENOMIC DNA]</scope>
    <source>
        <strain evidence="1 2">R3-3</strain>
    </source>
</reference>
<sequence length="305" mass="34147">MQAPPITRRDLERRHAALADLRRYLDGQEHEFNERRRHVQAFAERYLSRLGPLYKELGSLDAQLHRTTQDLIALLRERGLLLAQTPHEAPRSTLPQAREPSAGHQARFEGLPPPAPLPPVPIGADIAQWAPPTLKMLYRRAAMRIHPDRAGPDERLRAAREQQMMKLNAAYAAGERWRIEAMLLAAGEPAAQVTGGNAEALRNWLAHCEQLVQARLRLVNDARAALATQAMHKLWQSVSQAEARGLDPLQLKATELGRQIDERRKELYISQRLKPESSLTRAFLHRQGVIAPAQVQGGVAAQASS</sequence>
<protein>
    <recommendedName>
        <fullName evidence="3">J domain-containing protein</fullName>
    </recommendedName>
</protein>
<dbReference type="InterPro" id="IPR036869">
    <property type="entry name" value="J_dom_sf"/>
</dbReference>
<gene>
    <name evidence="1" type="ORF">SNE35_21045</name>
</gene>
<accession>A0ABU5DL29</accession>
<name>A0ABU5DL29_9BURK</name>
<organism evidence="1 2">
    <name type="scientific">Roseateles agri</name>
    <dbReference type="NCBI Taxonomy" id="3098619"/>
    <lineage>
        <taxon>Bacteria</taxon>
        <taxon>Pseudomonadati</taxon>
        <taxon>Pseudomonadota</taxon>
        <taxon>Betaproteobacteria</taxon>
        <taxon>Burkholderiales</taxon>
        <taxon>Sphaerotilaceae</taxon>
        <taxon>Roseateles</taxon>
    </lineage>
</organism>
<dbReference type="RefSeq" id="WP_320424982.1">
    <property type="nucleotide sequence ID" value="NZ_JAXCLA010000007.1"/>
</dbReference>
<evidence type="ECO:0000313" key="2">
    <source>
        <dbReference type="Proteomes" id="UP001285263"/>
    </source>
</evidence>
<evidence type="ECO:0008006" key="3">
    <source>
        <dbReference type="Google" id="ProtNLM"/>
    </source>
</evidence>
<keyword evidence="2" id="KW-1185">Reference proteome</keyword>
<comment type="caution">
    <text evidence="1">The sequence shown here is derived from an EMBL/GenBank/DDBJ whole genome shotgun (WGS) entry which is preliminary data.</text>
</comment>
<evidence type="ECO:0000313" key="1">
    <source>
        <dbReference type="EMBL" id="MDY0747013.1"/>
    </source>
</evidence>